<feature type="domain" description="Glutamine amidotransferase" evidence="2">
    <location>
        <begin position="4"/>
        <end position="193"/>
    </location>
</feature>
<proteinExistence type="predicted"/>
<sequence>MIIVIDNYDSFTYNLVQYLAELGEEFPQAEAIQVYRNDRISLKEIQNLKPDAIVISPGPGRPEDSGVSLEAIAKLGPKVPVLGVCLGHQGIGQVFGGKIVSAPVLMHGKTSPIHHSGVGIFAGLENPLNATRYHSLVIDRSSCPDELEITAWVEDGTIMGVRHRQYPHIQGVQFHPESILTTKGKDLLRNFLRSLSSGKAKPHHT</sequence>
<dbReference type="PRINTS" id="PR00096">
    <property type="entry name" value="GATASE"/>
</dbReference>
<evidence type="ECO:0000256" key="1">
    <source>
        <dbReference type="ARBA" id="ARBA00022962"/>
    </source>
</evidence>
<comment type="caution">
    <text evidence="3">The sequence shown here is derived from an EMBL/GenBank/DDBJ whole genome shotgun (WGS) entry which is preliminary data.</text>
</comment>
<dbReference type="Pfam" id="PF00117">
    <property type="entry name" value="GATase"/>
    <property type="match status" value="1"/>
</dbReference>
<organism evidence="3 4">
    <name type="scientific">Roseofilum acuticapitatum BLCC-M154</name>
    <dbReference type="NCBI Taxonomy" id="3022444"/>
    <lineage>
        <taxon>Bacteria</taxon>
        <taxon>Bacillati</taxon>
        <taxon>Cyanobacteriota</taxon>
        <taxon>Cyanophyceae</taxon>
        <taxon>Desertifilales</taxon>
        <taxon>Desertifilaceae</taxon>
        <taxon>Roseofilum</taxon>
        <taxon>Roseofilum acuticapitatum</taxon>
    </lineage>
</organism>
<dbReference type="InterPro" id="IPR050472">
    <property type="entry name" value="Anth_synth/Amidotransfase"/>
</dbReference>
<dbReference type="PRINTS" id="PR00099">
    <property type="entry name" value="CPSGATASE"/>
</dbReference>
<dbReference type="EMBL" id="JAQOSP010000060">
    <property type="protein sequence ID" value="MDJ1169459.1"/>
    <property type="molecule type" value="Genomic_DNA"/>
</dbReference>
<name>A0ABT7ASQ7_9CYAN</name>
<dbReference type="PRINTS" id="PR00097">
    <property type="entry name" value="ANTSNTHASEII"/>
</dbReference>
<evidence type="ECO:0000313" key="4">
    <source>
        <dbReference type="Proteomes" id="UP001235303"/>
    </source>
</evidence>
<evidence type="ECO:0000259" key="2">
    <source>
        <dbReference type="Pfam" id="PF00117"/>
    </source>
</evidence>
<accession>A0ABT7ASQ7</accession>
<dbReference type="RefSeq" id="WP_283753216.1">
    <property type="nucleotide sequence ID" value="NZ_JAQOSP010000060.1"/>
</dbReference>
<keyword evidence="1" id="KW-0315">Glutamine amidotransferase</keyword>
<dbReference type="PROSITE" id="PS51273">
    <property type="entry name" value="GATASE_TYPE_1"/>
    <property type="match status" value="1"/>
</dbReference>
<protein>
    <submittedName>
        <fullName evidence="3">Aminodeoxychorismate/anthranilate synthase component II</fullName>
    </submittedName>
</protein>
<dbReference type="CDD" id="cd01743">
    <property type="entry name" value="GATase1_Anthranilate_Synthase"/>
    <property type="match status" value="1"/>
</dbReference>
<dbReference type="InterPro" id="IPR029062">
    <property type="entry name" value="Class_I_gatase-like"/>
</dbReference>
<gene>
    <name evidence="3" type="ORF">PMG71_08475</name>
</gene>
<dbReference type="InterPro" id="IPR017926">
    <property type="entry name" value="GATASE"/>
</dbReference>
<dbReference type="SUPFAM" id="SSF52317">
    <property type="entry name" value="Class I glutamine amidotransferase-like"/>
    <property type="match status" value="1"/>
</dbReference>
<dbReference type="PANTHER" id="PTHR43418:SF4">
    <property type="entry name" value="MULTIFUNCTIONAL TRYPTOPHAN BIOSYNTHESIS PROTEIN"/>
    <property type="match status" value="1"/>
</dbReference>
<dbReference type="PANTHER" id="PTHR43418">
    <property type="entry name" value="MULTIFUNCTIONAL TRYPTOPHAN BIOSYNTHESIS PROTEIN-RELATED"/>
    <property type="match status" value="1"/>
</dbReference>
<dbReference type="Gene3D" id="3.40.50.880">
    <property type="match status" value="1"/>
</dbReference>
<evidence type="ECO:0000313" key="3">
    <source>
        <dbReference type="EMBL" id="MDJ1169459.1"/>
    </source>
</evidence>
<dbReference type="NCBIfam" id="TIGR00566">
    <property type="entry name" value="trpG_papA"/>
    <property type="match status" value="1"/>
</dbReference>
<keyword evidence="4" id="KW-1185">Reference proteome</keyword>
<reference evidence="3 4" key="1">
    <citation type="submission" date="2023-01" db="EMBL/GenBank/DDBJ databases">
        <title>Novel diversity within Roseofilum (Cyanobacteria; Desertifilaceae) from marine benthic mats with descriptions of four novel species.</title>
        <authorList>
            <person name="Wang Y."/>
            <person name="Berthold D.E."/>
            <person name="Hu J."/>
            <person name="Lefler F.W."/>
            <person name="Laughinghouse H.D. IV."/>
        </authorList>
    </citation>
    <scope>NUCLEOTIDE SEQUENCE [LARGE SCALE GENOMIC DNA]</scope>
    <source>
        <strain evidence="3 4">BLCC-M154</strain>
    </source>
</reference>
<dbReference type="InterPro" id="IPR006221">
    <property type="entry name" value="TrpG/PapA_dom"/>
</dbReference>
<dbReference type="Proteomes" id="UP001235303">
    <property type="component" value="Unassembled WGS sequence"/>
</dbReference>